<gene>
    <name evidence="6" type="ORF">SAMN04488568_12613</name>
</gene>
<dbReference type="InterPro" id="IPR023212">
    <property type="entry name" value="Hsp33_helix_hairpin_bin_dom_sf"/>
</dbReference>
<sequence length="310" mass="33636">MTDILSADPGEPGDFIAGFQVEGRAVRGRVLRSAGTLDQILSAHDFPEPVARLLGEAVVLAGLVGPALKFDGRLIIQANGTGPVSFIVAEYTKGEGVRGFAKMNRDAVLAALAAASADTPPIKTLLGEGYFAMTIDQGPDMDQYQGVVPIEGDSLAIIAEHYFTQSEQTPTRLRMAVGEVWTQEGGKQWRGGGALLQAVAGDESRGDAKDDWDHVRALFETISDDELLDPLLSAGGLLYRLFHEDGVRIFDPETLQRRCSCERDRLLRIIASFPVEDQAHMTRDGNIVMTCEYCNRDWNFLPGEVEAVGA</sequence>
<reference evidence="6 7" key="1">
    <citation type="submission" date="2016-10" db="EMBL/GenBank/DDBJ databases">
        <authorList>
            <person name="de Groot N.N."/>
        </authorList>
    </citation>
    <scope>NUCLEOTIDE SEQUENCE [LARGE SCALE GENOMIC DNA]</scope>
    <source>
        <strain evidence="6 7">DSM 16077</strain>
    </source>
</reference>
<dbReference type="CDD" id="cd00498">
    <property type="entry name" value="Hsp33"/>
    <property type="match status" value="1"/>
</dbReference>
<evidence type="ECO:0000256" key="1">
    <source>
        <dbReference type="ARBA" id="ARBA00022490"/>
    </source>
</evidence>
<dbReference type="Gene3D" id="3.55.30.10">
    <property type="entry name" value="Hsp33 domain"/>
    <property type="match status" value="1"/>
</dbReference>
<name>A0A1G9WMT8_9PROT</name>
<dbReference type="GO" id="GO:0044183">
    <property type="term" value="F:protein folding chaperone"/>
    <property type="evidence" value="ECO:0007669"/>
    <property type="project" value="TreeGrafter"/>
</dbReference>
<dbReference type="Proteomes" id="UP000199759">
    <property type="component" value="Unassembled WGS sequence"/>
</dbReference>
<dbReference type="GO" id="GO:0005737">
    <property type="term" value="C:cytoplasm"/>
    <property type="evidence" value="ECO:0007669"/>
    <property type="project" value="InterPro"/>
</dbReference>
<dbReference type="Gene3D" id="1.10.287.480">
    <property type="entry name" value="helix hairpin bin"/>
    <property type="match status" value="1"/>
</dbReference>
<dbReference type="OrthoDB" id="9793753at2"/>
<dbReference type="AlphaFoldDB" id="A0A1G9WMT8"/>
<dbReference type="STRING" id="144026.SAMN04488568_12613"/>
<dbReference type="NCBIfam" id="NF002386">
    <property type="entry name" value="PRK01402.1"/>
    <property type="match status" value="1"/>
</dbReference>
<dbReference type="GO" id="GO:0051082">
    <property type="term" value="F:unfolded protein binding"/>
    <property type="evidence" value="ECO:0007669"/>
    <property type="project" value="InterPro"/>
</dbReference>
<dbReference type="Pfam" id="PF01430">
    <property type="entry name" value="HSP33"/>
    <property type="match status" value="1"/>
</dbReference>
<evidence type="ECO:0000256" key="3">
    <source>
        <dbReference type="ARBA" id="ARBA00023157"/>
    </source>
</evidence>
<dbReference type="RefSeq" id="WP_091771861.1">
    <property type="nucleotide sequence ID" value="NZ_FNHG01000026.1"/>
</dbReference>
<evidence type="ECO:0000256" key="2">
    <source>
        <dbReference type="ARBA" id="ARBA00022833"/>
    </source>
</evidence>
<dbReference type="PANTHER" id="PTHR30111">
    <property type="entry name" value="33 KDA CHAPERONIN"/>
    <property type="match status" value="1"/>
</dbReference>
<keyword evidence="2" id="KW-0862">Zinc</keyword>
<dbReference type="SUPFAM" id="SSF118352">
    <property type="entry name" value="HSP33 redox switch-like"/>
    <property type="match status" value="1"/>
</dbReference>
<dbReference type="InterPro" id="IPR016154">
    <property type="entry name" value="Heat_shock_Hsp33_C"/>
</dbReference>
<accession>A0A1G9WMT8</accession>
<keyword evidence="7" id="KW-1185">Reference proteome</keyword>
<keyword evidence="3" id="KW-1015">Disulfide bond</keyword>
<dbReference type="GO" id="GO:0042026">
    <property type="term" value="P:protein refolding"/>
    <property type="evidence" value="ECO:0007669"/>
    <property type="project" value="TreeGrafter"/>
</dbReference>
<dbReference type="InterPro" id="IPR016153">
    <property type="entry name" value="Heat_shock_Hsp33_N"/>
</dbReference>
<evidence type="ECO:0000313" key="7">
    <source>
        <dbReference type="Proteomes" id="UP000199759"/>
    </source>
</evidence>
<dbReference type="PANTHER" id="PTHR30111:SF1">
    <property type="entry name" value="33 KDA CHAPERONIN"/>
    <property type="match status" value="1"/>
</dbReference>
<keyword evidence="1" id="KW-0963">Cytoplasm</keyword>
<keyword evidence="5" id="KW-0676">Redox-active center</keyword>
<organism evidence="6 7">
    <name type="scientific">Maricaulis salignorans</name>
    <dbReference type="NCBI Taxonomy" id="144026"/>
    <lineage>
        <taxon>Bacteria</taxon>
        <taxon>Pseudomonadati</taxon>
        <taxon>Pseudomonadota</taxon>
        <taxon>Alphaproteobacteria</taxon>
        <taxon>Maricaulales</taxon>
        <taxon>Maricaulaceae</taxon>
        <taxon>Maricaulis</taxon>
    </lineage>
</organism>
<dbReference type="PIRSF" id="PIRSF005261">
    <property type="entry name" value="Heat_shock_Hsp33"/>
    <property type="match status" value="1"/>
</dbReference>
<keyword evidence="4" id="KW-0143">Chaperone</keyword>
<dbReference type="EMBL" id="FNHG01000026">
    <property type="protein sequence ID" value="SDM85838.1"/>
    <property type="molecule type" value="Genomic_DNA"/>
</dbReference>
<dbReference type="InterPro" id="IPR000397">
    <property type="entry name" value="Heat_shock_Hsp33"/>
</dbReference>
<dbReference type="SUPFAM" id="SSF64397">
    <property type="entry name" value="Hsp33 domain"/>
    <property type="match status" value="1"/>
</dbReference>
<dbReference type="Gene3D" id="3.90.1280.10">
    <property type="entry name" value="HSP33 redox switch-like"/>
    <property type="match status" value="1"/>
</dbReference>
<evidence type="ECO:0000313" key="6">
    <source>
        <dbReference type="EMBL" id="SDM85838.1"/>
    </source>
</evidence>
<evidence type="ECO:0000256" key="5">
    <source>
        <dbReference type="ARBA" id="ARBA00023284"/>
    </source>
</evidence>
<proteinExistence type="predicted"/>
<evidence type="ECO:0000256" key="4">
    <source>
        <dbReference type="ARBA" id="ARBA00023186"/>
    </source>
</evidence>
<protein>
    <submittedName>
        <fullName evidence="6">Molecular chaperone Hsp33</fullName>
    </submittedName>
</protein>